<dbReference type="PANTHER" id="PTHR42852:SF6">
    <property type="entry name" value="THIOL:DISULFIDE INTERCHANGE PROTEIN DSBE"/>
    <property type="match status" value="1"/>
</dbReference>
<evidence type="ECO:0000313" key="7">
    <source>
        <dbReference type="EMBL" id="MDM7858899.1"/>
    </source>
</evidence>
<evidence type="ECO:0000256" key="5">
    <source>
        <dbReference type="ARBA" id="ARBA00023284"/>
    </source>
</evidence>
<dbReference type="Pfam" id="PF08534">
    <property type="entry name" value="Redoxin"/>
    <property type="match status" value="1"/>
</dbReference>
<evidence type="ECO:0000313" key="8">
    <source>
        <dbReference type="Proteomes" id="UP001241056"/>
    </source>
</evidence>
<evidence type="ECO:0000256" key="1">
    <source>
        <dbReference type="ARBA" id="ARBA00004383"/>
    </source>
</evidence>
<name>A0ABT7STR5_9GAMM</name>
<reference evidence="7 8" key="1">
    <citation type="submission" date="2023-06" db="EMBL/GenBank/DDBJ databases">
        <title>Thiopseudomonas sp. CY1220 draft genome sequence.</title>
        <authorList>
            <person name="Zhao G."/>
            <person name="An M."/>
        </authorList>
    </citation>
    <scope>NUCLEOTIDE SEQUENCE [LARGE SCALE GENOMIC DNA]</scope>
    <source>
        <strain evidence="7 8">CY1220</strain>
    </source>
</reference>
<dbReference type="RefSeq" id="WP_289411750.1">
    <property type="nucleotide sequence ID" value="NZ_JAUCDY010000019.1"/>
</dbReference>
<evidence type="ECO:0000259" key="6">
    <source>
        <dbReference type="PROSITE" id="PS51352"/>
    </source>
</evidence>
<dbReference type="InterPro" id="IPR004799">
    <property type="entry name" value="Periplasmic_diS_OxRdtase_DsbE"/>
</dbReference>
<accession>A0ABT7STR5</accession>
<feature type="domain" description="Thioredoxin" evidence="6">
    <location>
        <begin position="37"/>
        <end position="178"/>
    </location>
</feature>
<evidence type="ECO:0000256" key="3">
    <source>
        <dbReference type="ARBA" id="ARBA00022748"/>
    </source>
</evidence>
<evidence type="ECO:0000256" key="2">
    <source>
        <dbReference type="ARBA" id="ARBA00007758"/>
    </source>
</evidence>
<gene>
    <name evidence="7" type="ORF">QEZ41_11555</name>
</gene>
<dbReference type="InterPro" id="IPR013766">
    <property type="entry name" value="Thioredoxin_domain"/>
</dbReference>
<comment type="subcellular location">
    <subcellularLocation>
        <location evidence="1">Cell inner membrane</location>
        <topology evidence="1">Single-pass membrane protein</topology>
        <orientation evidence="1">Periplasmic side</orientation>
    </subcellularLocation>
</comment>
<dbReference type="EMBL" id="JAUCDY010000019">
    <property type="protein sequence ID" value="MDM7858899.1"/>
    <property type="molecule type" value="Genomic_DNA"/>
</dbReference>
<dbReference type="PROSITE" id="PS00194">
    <property type="entry name" value="THIOREDOXIN_1"/>
    <property type="match status" value="1"/>
</dbReference>
<evidence type="ECO:0000256" key="4">
    <source>
        <dbReference type="ARBA" id="ARBA00023157"/>
    </source>
</evidence>
<keyword evidence="3" id="KW-0201">Cytochrome c-type biogenesis</keyword>
<dbReference type="InterPro" id="IPR050553">
    <property type="entry name" value="Thioredoxin_ResA/DsbE_sf"/>
</dbReference>
<dbReference type="Gene3D" id="3.40.30.10">
    <property type="entry name" value="Glutaredoxin"/>
    <property type="match status" value="1"/>
</dbReference>
<dbReference type="PROSITE" id="PS51352">
    <property type="entry name" value="THIOREDOXIN_2"/>
    <property type="match status" value="1"/>
</dbReference>
<keyword evidence="8" id="KW-1185">Reference proteome</keyword>
<protein>
    <submittedName>
        <fullName evidence="7">DsbE family thiol:disulfide interchange protein</fullName>
    </submittedName>
</protein>
<keyword evidence="5" id="KW-0676">Redox-active center</keyword>
<keyword evidence="4" id="KW-1015">Disulfide bond</keyword>
<dbReference type="InterPro" id="IPR017937">
    <property type="entry name" value="Thioredoxin_CS"/>
</dbReference>
<comment type="caution">
    <text evidence="7">The sequence shown here is derived from an EMBL/GenBank/DDBJ whole genome shotgun (WGS) entry which is preliminary data.</text>
</comment>
<dbReference type="PANTHER" id="PTHR42852">
    <property type="entry name" value="THIOL:DISULFIDE INTERCHANGE PROTEIN DSBE"/>
    <property type="match status" value="1"/>
</dbReference>
<dbReference type="NCBIfam" id="TIGR00385">
    <property type="entry name" value="dsbE"/>
    <property type="match status" value="1"/>
</dbReference>
<organism evidence="7 8">
    <name type="scientific">Thiopseudomonas acetoxidans</name>
    <dbReference type="NCBI Taxonomy" id="3041622"/>
    <lineage>
        <taxon>Bacteria</taxon>
        <taxon>Pseudomonadati</taxon>
        <taxon>Pseudomonadota</taxon>
        <taxon>Gammaproteobacteria</taxon>
        <taxon>Pseudomonadales</taxon>
        <taxon>Pseudomonadaceae</taxon>
        <taxon>Thiopseudomonas</taxon>
    </lineage>
</organism>
<comment type="similarity">
    <text evidence="2">Belongs to the thioredoxin family. DsbE subfamily.</text>
</comment>
<dbReference type="Proteomes" id="UP001241056">
    <property type="component" value="Unassembled WGS sequence"/>
</dbReference>
<dbReference type="InterPro" id="IPR036249">
    <property type="entry name" value="Thioredoxin-like_sf"/>
</dbReference>
<proteinExistence type="inferred from homology"/>
<dbReference type="CDD" id="cd03010">
    <property type="entry name" value="TlpA_like_DsbE"/>
    <property type="match status" value="1"/>
</dbReference>
<dbReference type="InterPro" id="IPR013740">
    <property type="entry name" value="Redoxin"/>
</dbReference>
<dbReference type="SUPFAM" id="SSF52833">
    <property type="entry name" value="Thioredoxin-like"/>
    <property type="match status" value="1"/>
</dbReference>
<sequence>MSKGRLIAVFAILLGVAAFAGMAVYGLNNDPRELPSALINKPFPEFKLNNLLVEGQTISKQDLLGKPALVNVWATWCPTCRQEHDDLNKLAKQGVTIYGVNYKDESAKAQRWLTELLNPYALNISDPKGTLGFDLGVYGAPETFLLDKQGVIRLKHVGEVNDRVWREKIGPAYEELLKQ</sequence>